<dbReference type="SUPFAM" id="SSF51197">
    <property type="entry name" value="Clavaminate synthase-like"/>
    <property type="match status" value="1"/>
</dbReference>
<dbReference type="Proteomes" id="UP000191691">
    <property type="component" value="Unassembled WGS sequence"/>
</dbReference>
<evidence type="ECO:0000259" key="2">
    <source>
        <dbReference type="Pfam" id="PF02668"/>
    </source>
</evidence>
<dbReference type="EMBL" id="MOOB01000003">
    <property type="protein sequence ID" value="OQE94871.1"/>
    <property type="molecule type" value="Genomic_DNA"/>
</dbReference>
<organism evidence="3 4">
    <name type="scientific">Penicillium nalgiovense</name>
    <dbReference type="NCBI Taxonomy" id="60175"/>
    <lineage>
        <taxon>Eukaryota</taxon>
        <taxon>Fungi</taxon>
        <taxon>Dikarya</taxon>
        <taxon>Ascomycota</taxon>
        <taxon>Pezizomycotina</taxon>
        <taxon>Eurotiomycetes</taxon>
        <taxon>Eurotiomycetidae</taxon>
        <taxon>Eurotiales</taxon>
        <taxon>Aspergillaceae</taxon>
        <taxon>Penicillium</taxon>
    </lineage>
</organism>
<dbReference type="InterPro" id="IPR050411">
    <property type="entry name" value="AlphaKG_dependent_hydroxylases"/>
</dbReference>
<evidence type="ECO:0000256" key="1">
    <source>
        <dbReference type="ARBA" id="ARBA00023002"/>
    </source>
</evidence>
<dbReference type="Gene3D" id="3.60.130.10">
    <property type="entry name" value="Clavaminate synthase-like"/>
    <property type="match status" value="1"/>
</dbReference>
<dbReference type="Pfam" id="PF02668">
    <property type="entry name" value="TauD"/>
    <property type="match status" value="1"/>
</dbReference>
<gene>
    <name evidence="3" type="ORF">PENNAL_c0003G07274</name>
</gene>
<reference evidence="4" key="1">
    <citation type="journal article" date="2017" name="Nat. Microbiol.">
        <title>Global analysis of biosynthetic gene clusters reveals vast potential of secondary metabolite production in Penicillium species.</title>
        <authorList>
            <person name="Nielsen J.C."/>
            <person name="Grijseels S."/>
            <person name="Prigent S."/>
            <person name="Ji B."/>
            <person name="Dainat J."/>
            <person name="Nielsen K.F."/>
            <person name="Frisvad J.C."/>
            <person name="Workman M."/>
            <person name="Nielsen J."/>
        </authorList>
    </citation>
    <scope>NUCLEOTIDE SEQUENCE [LARGE SCALE GENOMIC DNA]</scope>
    <source>
        <strain evidence="4">IBT 13039</strain>
    </source>
</reference>
<proteinExistence type="predicted"/>
<dbReference type="STRING" id="60175.A0A1V6Z5B0"/>
<protein>
    <recommendedName>
        <fullName evidence="2">TauD/TfdA-like domain-containing protein</fullName>
    </recommendedName>
</protein>
<dbReference type="InterPro" id="IPR003819">
    <property type="entry name" value="TauD/TfdA-like"/>
</dbReference>
<accession>A0A1V6Z5B0</accession>
<dbReference type="FunFam" id="3.60.130.10:FF:000011">
    <property type="entry name" value="Taurine catabolism dioxygenase TauD"/>
    <property type="match status" value="1"/>
</dbReference>
<evidence type="ECO:0000313" key="3">
    <source>
        <dbReference type="EMBL" id="OQE94871.1"/>
    </source>
</evidence>
<sequence length="407" mass="46722">MSAVQTITMPAQPDIQYHPEYEKYKERTRRRKGTETLQSTLPENFPEKLVSPLVWEGKDVEKRDDWVYQLSDDQLDELDAALKSFKDTIANLTALNLSLGHINQSTFPLPTLRPVLRDLSKEIHTGRGFVVLRGLRIDDYSREDNIIIYAGVSSHIGNIRGRQQEARLEDGSSPVISHIKDLTRNTEKNVIGAPSNTADKQVFHTDAGDIISLLCLNRAAEGGESYLSSSWHVYNILAKERPDLIHTLSQEWPVDGFNNPVRPYSLRPLLYHQPATATTPERVLIQYARRYFTGFLAQPRSKDIPPITEAQAEALDALHFLAEEHSAALDFQKGDVQYVNNLSIFHARNWFRDEPGKERHLLRLWLRDPENAWETPRGLQERWDIVYKDVVEDKQAFPLQPTIRRNV</sequence>
<dbReference type="AlphaFoldDB" id="A0A1V6Z5B0"/>
<name>A0A1V6Z5B0_PENNA</name>
<keyword evidence="1" id="KW-0560">Oxidoreductase</keyword>
<keyword evidence="4" id="KW-1185">Reference proteome</keyword>
<dbReference type="PANTHER" id="PTHR10696">
    <property type="entry name" value="GAMMA-BUTYROBETAINE HYDROXYLASE-RELATED"/>
    <property type="match status" value="1"/>
</dbReference>
<dbReference type="PANTHER" id="PTHR10696:SF54">
    <property type="entry name" value="FAMILY OXIDOREDUCTASE, PUTATIVE (AFU_ORTHOLOGUE AFUA_4G13850)-RELATED"/>
    <property type="match status" value="1"/>
</dbReference>
<dbReference type="OMA" id="ERWDIVY"/>
<dbReference type="InterPro" id="IPR042098">
    <property type="entry name" value="TauD-like_sf"/>
</dbReference>
<dbReference type="GO" id="GO:0016491">
    <property type="term" value="F:oxidoreductase activity"/>
    <property type="evidence" value="ECO:0007669"/>
    <property type="project" value="UniProtKB-KW"/>
</dbReference>
<comment type="caution">
    <text evidence="3">The sequence shown here is derived from an EMBL/GenBank/DDBJ whole genome shotgun (WGS) entry which is preliminary data.</text>
</comment>
<feature type="domain" description="TauD/TfdA-like" evidence="2">
    <location>
        <begin position="101"/>
        <end position="365"/>
    </location>
</feature>
<evidence type="ECO:0000313" key="4">
    <source>
        <dbReference type="Proteomes" id="UP000191691"/>
    </source>
</evidence>